<dbReference type="InterPro" id="IPR047718">
    <property type="entry name" value="RsbA-like_anti_sig"/>
</dbReference>
<dbReference type="Gene3D" id="3.30.565.10">
    <property type="entry name" value="Histidine kinase-like ATPase, C-terminal domain"/>
    <property type="match status" value="1"/>
</dbReference>
<dbReference type="NCBIfam" id="NF041045">
    <property type="entry name" value="RsbA_anti_sig"/>
    <property type="match status" value="1"/>
</dbReference>
<name>A0ABR9JZ78_9ACTN</name>
<evidence type="ECO:0000259" key="1">
    <source>
        <dbReference type="Pfam" id="PF14417"/>
    </source>
</evidence>
<evidence type="ECO:0000313" key="2">
    <source>
        <dbReference type="EMBL" id="MBE1535880.1"/>
    </source>
</evidence>
<feature type="domain" description="MEDS" evidence="1">
    <location>
        <begin position="8"/>
        <end position="151"/>
    </location>
</feature>
<dbReference type="InterPro" id="IPR025847">
    <property type="entry name" value="MEDS_domain"/>
</dbReference>
<evidence type="ECO:0000313" key="3">
    <source>
        <dbReference type="Proteomes" id="UP000627838"/>
    </source>
</evidence>
<gene>
    <name evidence="2" type="ORF">H4W34_005713</name>
</gene>
<reference evidence="2 3" key="1">
    <citation type="submission" date="2020-10" db="EMBL/GenBank/DDBJ databases">
        <title>Sequencing the genomes of 1000 actinobacteria strains.</title>
        <authorList>
            <person name="Klenk H.-P."/>
        </authorList>
    </citation>
    <scope>NUCLEOTIDE SEQUENCE [LARGE SCALE GENOMIC DNA]</scope>
    <source>
        <strain evidence="2 3">DSM 46744</strain>
    </source>
</reference>
<dbReference type="EMBL" id="JADBDZ010000001">
    <property type="protein sequence ID" value="MBE1535880.1"/>
    <property type="molecule type" value="Genomic_DNA"/>
</dbReference>
<organism evidence="2 3">
    <name type="scientific">Actinomadura algeriensis</name>
    <dbReference type="NCBI Taxonomy" id="1679523"/>
    <lineage>
        <taxon>Bacteria</taxon>
        <taxon>Bacillati</taxon>
        <taxon>Actinomycetota</taxon>
        <taxon>Actinomycetes</taxon>
        <taxon>Streptosporangiales</taxon>
        <taxon>Thermomonosporaceae</taxon>
        <taxon>Actinomadura</taxon>
    </lineage>
</organism>
<dbReference type="InterPro" id="IPR036890">
    <property type="entry name" value="HATPase_C_sf"/>
</dbReference>
<proteinExistence type="predicted"/>
<keyword evidence="3" id="KW-1185">Reference proteome</keyword>
<dbReference type="Proteomes" id="UP000627838">
    <property type="component" value="Unassembled WGS sequence"/>
</dbReference>
<dbReference type="RefSeq" id="WP_192762001.1">
    <property type="nucleotide sequence ID" value="NZ_JADBDZ010000001.1"/>
</dbReference>
<protein>
    <recommendedName>
        <fullName evidence="1">MEDS domain-containing protein</fullName>
    </recommendedName>
</protein>
<comment type="caution">
    <text evidence="2">The sequence shown here is derived from an EMBL/GenBank/DDBJ whole genome shotgun (WGS) entry which is preliminary data.</text>
</comment>
<dbReference type="Pfam" id="PF14417">
    <property type="entry name" value="MEDS"/>
    <property type="match status" value="1"/>
</dbReference>
<accession>A0ABR9JZ78</accession>
<sequence length="307" mass="32959">MSGSAFVHQGCVYACDDEFLRMAVPFVVEGVERDEPVLVATTTANIALVRAALGRRANRVDFAETSGFGRRPQQRIAAFTAYRHRHPRDERVRILAEPVWAGHTPRQVEAWECAESALNTVLGGTGIRMVCPYDARDMPSAIVANVRCTHPEMVRGTAVRPSAAYVQPVAFVRRRAAPLPSPPRDAVTLEFGGDLGRMRHAIVLETATLGLLGERMMAFSAAVGEIVGGAAGGAGRPAATLWAQSGEVVCDVRLPVSLDPFIGLHPPTLDATPGDGFWLARKFCDHLDVRPGPDGTNVRLHTPGPGS</sequence>